<sequence>MVAAVFVGKQDNTVESLHGYPRKNVRPASSWPHLTEGKVVRLSVHRGQTKAAGCGADAVAQRWFFRPRTDTNRSKVPALRKQRRKERNTEVMGNKNSRVRSPPYAHPSPYGRPSGSRTDNPNCYALSPAERGMLYCKTKNTAPAPTPSGLYGNKSASNSKQAPTPTTLYSKPSAVSTPKPTPTSLYSKKPSLLRGFSRSSISRSGSSIGQPSPFAMSRVSSAGSAYSQSAIAPNGDLAPTAMTSCVKCRMPFGDSTAAFCQDCGHPRPAGTIPAAPVQRVSDGRGSFGKHAVAF</sequence>
<evidence type="ECO:0000313" key="3">
    <source>
        <dbReference type="Proteomes" id="UP000434957"/>
    </source>
</evidence>
<organism evidence="2 3">
    <name type="scientific">Phytophthora rubi</name>
    <dbReference type="NCBI Taxonomy" id="129364"/>
    <lineage>
        <taxon>Eukaryota</taxon>
        <taxon>Sar</taxon>
        <taxon>Stramenopiles</taxon>
        <taxon>Oomycota</taxon>
        <taxon>Peronosporomycetes</taxon>
        <taxon>Peronosporales</taxon>
        <taxon>Peronosporaceae</taxon>
        <taxon>Phytophthora</taxon>
    </lineage>
</organism>
<name>A0A6A4C0S2_9STRA</name>
<dbReference type="Proteomes" id="UP000434957">
    <property type="component" value="Unassembled WGS sequence"/>
</dbReference>
<feature type="region of interest" description="Disordered" evidence="1">
    <location>
        <begin position="146"/>
        <end position="189"/>
    </location>
</feature>
<evidence type="ECO:0000313" key="2">
    <source>
        <dbReference type="EMBL" id="KAE9281099.1"/>
    </source>
</evidence>
<evidence type="ECO:0000256" key="1">
    <source>
        <dbReference type="SAM" id="MobiDB-lite"/>
    </source>
</evidence>
<dbReference type="EMBL" id="QXFT01003985">
    <property type="protein sequence ID" value="KAE9281099.1"/>
    <property type="molecule type" value="Genomic_DNA"/>
</dbReference>
<dbReference type="AlphaFoldDB" id="A0A6A4C0S2"/>
<feature type="compositionally biased region" description="Polar residues" evidence="1">
    <location>
        <begin position="154"/>
        <end position="186"/>
    </location>
</feature>
<comment type="caution">
    <text evidence="2">The sequence shown here is derived from an EMBL/GenBank/DDBJ whole genome shotgun (WGS) entry which is preliminary data.</text>
</comment>
<keyword evidence="3" id="KW-1185">Reference proteome</keyword>
<gene>
    <name evidence="2" type="ORF">PR003_g27769</name>
</gene>
<protein>
    <submittedName>
        <fullName evidence="2">Uncharacterized protein</fullName>
    </submittedName>
</protein>
<reference evidence="2 3" key="1">
    <citation type="submission" date="2018-08" db="EMBL/GenBank/DDBJ databases">
        <title>Genomic investigation of the strawberry pathogen Phytophthora fragariae indicates pathogenicity is determined by transcriptional variation in three key races.</title>
        <authorList>
            <person name="Adams T.M."/>
            <person name="Armitage A.D."/>
            <person name="Sobczyk M.K."/>
            <person name="Bates H.J."/>
            <person name="Dunwell J.M."/>
            <person name="Nellist C.F."/>
            <person name="Harrison R.J."/>
        </authorList>
    </citation>
    <scope>NUCLEOTIDE SEQUENCE [LARGE SCALE GENOMIC DNA]</scope>
    <source>
        <strain evidence="2 3">SCRP333</strain>
    </source>
</reference>
<accession>A0A6A4C0S2</accession>
<feature type="region of interest" description="Disordered" evidence="1">
    <location>
        <begin position="71"/>
        <end position="124"/>
    </location>
</feature>
<proteinExistence type="predicted"/>